<reference evidence="1" key="1">
    <citation type="submission" date="2018-02" db="EMBL/GenBank/DDBJ databases">
        <title>Rhizophora mucronata_Transcriptome.</title>
        <authorList>
            <person name="Meera S.P."/>
            <person name="Sreeshan A."/>
            <person name="Augustine A."/>
        </authorList>
    </citation>
    <scope>NUCLEOTIDE SEQUENCE</scope>
    <source>
        <tissue evidence="1">Leaf</tissue>
    </source>
</reference>
<protein>
    <submittedName>
        <fullName evidence="1">Uncharacterized protein</fullName>
    </submittedName>
</protein>
<dbReference type="EMBL" id="GGEC01003830">
    <property type="protein sequence ID" value="MBW84313.1"/>
    <property type="molecule type" value="Transcribed_RNA"/>
</dbReference>
<accession>A0A2P2ISW3</accession>
<name>A0A2P2ISW3_RHIMU</name>
<proteinExistence type="predicted"/>
<sequence length="37" mass="3745">MGALLGGGGEGGGLLGIKAKVCKVQHPAEVQRRWALS</sequence>
<dbReference type="AlphaFoldDB" id="A0A2P2ISW3"/>
<organism evidence="1">
    <name type="scientific">Rhizophora mucronata</name>
    <name type="common">Asiatic mangrove</name>
    <dbReference type="NCBI Taxonomy" id="61149"/>
    <lineage>
        <taxon>Eukaryota</taxon>
        <taxon>Viridiplantae</taxon>
        <taxon>Streptophyta</taxon>
        <taxon>Embryophyta</taxon>
        <taxon>Tracheophyta</taxon>
        <taxon>Spermatophyta</taxon>
        <taxon>Magnoliopsida</taxon>
        <taxon>eudicotyledons</taxon>
        <taxon>Gunneridae</taxon>
        <taxon>Pentapetalae</taxon>
        <taxon>rosids</taxon>
        <taxon>fabids</taxon>
        <taxon>Malpighiales</taxon>
        <taxon>Rhizophoraceae</taxon>
        <taxon>Rhizophora</taxon>
    </lineage>
</organism>
<evidence type="ECO:0000313" key="1">
    <source>
        <dbReference type="EMBL" id="MBW84313.1"/>
    </source>
</evidence>